<name>A0A7C5VIT3_9DEIN</name>
<dbReference type="GO" id="GO:0009307">
    <property type="term" value="P:DNA restriction-modification system"/>
    <property type="evidence" value="ECO:0007669"/>
    <property type="project" value="UniProtKB-KW"/>
</dbReference>
<evidence type="ECO:0000256" key="1">
    <source>
        <dbReference type="ARBA" id="ARBA00010923"/>
    </source>
</evidence>
<dbReference type="AlphaFoldDB" id="A0A7C5VIT3"/>
<organism evidence="5">
    <name type="scientific">Thermus caliditerrae</name>
    <dbReference type="NCBI Taxonomy" id="1330700"/>
    <lineage>
        <taxon>Bacteria</taxon>
        <taxon>Thermotogati</taxon>
        <taxon>Deinococcota</taxon>
        <taxon>Deinococci</taxon>
        <taxon>Thermales</taxon>
        <taxon>Thermaceae</taxon>
        <taxon>Thermus</taxon>
    </lineage>
</organism>
<protein>
    <recommendedName>
        <fullName evidence="4">Type I restriction modification DNA specificity domain-containing protein</fullName>
    </recommendedName>
</protein>
<gene>
    <name evidence="5" type="ORF">ENM28_01805</name>
</gene>
<dbReference type="Pfam" id="PF01420">
    <property type="entry name" value="Methylase_S"/>
    <property type="match status" value="1"/>
</dbReference>
<feature type="domain" description="Type I restriction modification DNA specificity" evidence="4">
    <location>
        <begin position="14"/>
        <end position="143"/>
    </location>
</feature>
<dbReference type="PANTHER" id="PTHR30408:SF12">
    <property type="entry name" value="TYPE I RESTRICTION ENZYME MJAVIII SPECIFICITY SUBUNIT"/>
    <property type="match status" value="1"/>
</dbReference>
<dbReference type="EMBL" id="DRXE01000068">
    <property type="protein sequence ID" value="HHM67454.1"/>
    <property type="molecule type" value="Genomic_DNA"/>
</dbReference>
<dbReference type="InterPro" id="IPR044946">
    <property type="entry name" value="Restrct_endonuc_typeI_TRD_sf"/>
</dbReference>
<keyword evidence="3" id="KW-0238">DNA-binding</keyword>
<dbReference type="InterPro" id="IPR052021">
    <property type="entry name" value="Type-I_RS_S_subunit"/>
</dbReference>
<evidence type="ECO:0000256" key="3">
    <source>
        <dbReference type="ARBA" id="ARBA00023125"/>
    </source>
</evidence>
<dbReference type="InterPro" id="IPR000055">
    <property type="entry name" value="Restrct_endonuc_typeI_TRD"/>
</dbReference>
<sequence length="183" mass="20353">MPPRFKRHYVAPEIGVPFIRPSDLATVRVLEPRYIARWTPELDSARLQLGEVVISRSGSIGEVGLITQAWDGWAGSDDLARVAAKEGLSDPGYLYIFLTSPYGQIQIQRQIYGGVIDHLEVEHLAQIRVPRAPLDVQQEIGDLVWKAFALRDEANALEEAAVRQLEEVIRKGPGPHLVLGQAE</sequence>
<accession>A0A7C5VIT3</accession>
<evidence type="ECO:0000259" key="4">
    <source>
        <dbReference type="Pfam" id="PF01420"/>
    </source>
</evidence>
<dbReference type="GO" id="GO:0003677">
    <property type="term" value="F:DNA binding"/>
    <property type="evidence" value="ECO:0007669"/>
    <property type="project" value="UniProtKB-KW"/>
</dbReference>
<dbReference type="Gene3D" id="3.90.220.20">
    <property type="entry name" value="DNA methylase specificity domains"/>
    <property type="match status" value="1"/>
</dbReference>
<evidence type="ECO:0000256" key="2">
    <source>
        <dbReference type="ARBA" id="ARBA00022747"/>
    </source>
</evidence>
<dbReference type="SUPFAM" id="SSF116734">
    <property type="entry name" value="DNA methylase specificity domain"/>
    <property type="match status" value="1"/>
</dbReference>
<proteinExistence type="inferred from homology"/>
<comment type="caution">
    <text evidence="5">The sequence shown here is derived from an EMBL/GenBank/DDBJ whole genome shotgun (WGS) entry which is preliminary data.</text>
</comment>
<reference evidence="5" key="1">
    <citation type="journal article" date="2020" name="mSystems">
        <title>Genome- and Community-Level Interaction Insights into Carbon Utilization and Element Cycling Functions of Hydrothermarchaeota in Hydrothermal Sediment.</title>
        <authorList>
            <person name="Zhou Z."/>
            <person name="Liu Y."/>
            <person name="Xu W."/>
            <person name="Pan J."/>
            <person name="Luo Z.H."/>
            <person name="Li M."/>
        </authorList>
    </citation>
    <scope>NUCLEOTIDE SEQUENCE [LARGE SCALE GENOMIC DNA]</scope>
    <source>
        <strain evidence="5">SpSt-1071</strain>
    </source>
</reference>
<keyword evidence="2" id="KW-0680">Restriction system</keyword>
<dbReference type="PANTHER" id="PTHR30408">
    <property type="entry name" value="TYPE-1 RESTRICTION ENZYME ECOKI SPECIFICITY PROTEIN"/>
    <property type="match status" value="1"/>
</dbReference>
<evidence type="ECO:0000313" key="5">
    <source>
        <dbReference type="EMBL" id="HHM67454.1"/>
    </source>
</evidence>
<comment type="similarity">
    <text evidence="1">Belongs to the type-I restriction system S methylase family.</text>
</comment>